<reference evidence="1" key="2">
    <citation type="submission" date="2010-07" db="EMBL/GenBank/DDBJ databases">
        <authorList>
            <consortium name="The Broad Institute Genome Sequencing Platform"/>
            <consortium name="Broad Institute Genome Sequencing Center for Infectious Disease"/>
            <person name="Ma L.-J."/>
            <person name="Dead R."/>
            <person name="Young S."/>
            <person name="Zeng Q."/>
            <person name="Koehrsen M."/>
            <person name="Alvarado L."/>
            <person name="Berlin A."/>
            <person name="Chapman S.B."/>
            <person name="Chen Z."/>
            <person name="Freedman E."/>
            <person name="Gellesch M."/>
            <person name="Goldberg J."/>
            <person name="Griggs A."/>
            <person name="Gujja S."/>
            <person name="Heilman E.R."/>
            <person name="Heiman D."/>
            <person name="Hepburn T."/>
            <person name="Howarth C."/>
            <person name="Jen D."/>
            <person name="Larson L."/>
            <person name="Mehta T."/>
            <person name="Neiman D."/>
            <person name="Pearson M."/>
            <person name="Roberts A."/>
            <person name="Saif S."/>
            <person name="Shea T."/>
            <person name="Shenoy N."/>
            <person name="Sisk P."/>
            <person name="Stolte C."/>
            <person name="Sykes S."/>
            <person name="Walk T."/>
            <person name="White J."/>
            <person name="Yandava C."/>
            <person name="Haas B."/>
            <person name="Nusbaum C."/>
            <person name="Birren B."/>
        </authorList>
    </citation>
    <scope>NUCLEOTIDE SEQUENCE</scope>
    <source>
        <strain evidence="1">R3-111a-1</strain>
    </source>
</reference>
<reference evidence="3" key="1">
    <citation type="submission" date="2010-07" db="EMBL/GenBank/DDBJ databases">
        <title>The genome sequence of Gaeumannomyces graminis var. tritici strain R3-111a-1.</title>
        <authorList>
            <consortium name="The Broad Institute Genome Sequencing Platform"/>
            <person name="Ma L.-J."/>
            <person name="Dead R."/>
            <person name="Young S."/>
            <person name="Zeng Q."/>
            <person name="Koehrsen M."/>
            <person name="Alvarado L."/>
            <person name="Berlin A."/>
            <person name="Chapman S.B."/>
            <person name="Chen Z."/>
            <person name="Freedman E."/>
            <person name="Gellesch M."/>
            <person name="Goldberg J."/>
            <person name="Griggs A."/>
            <person name="Gujja S."/>
            <person name="Heilman E.R."/>
            <person name="Heiman D."/>
            <person name="Hepburn T."/>
            <person name="Howarth C."/>
            <person name="Jen D."/>
            <person name="Larson L."/>
            <person name="Mehta T."/>
            <person name="Neiman D."/>
            <person name="Pearson M."/>
            <person name="Roberts A."/>
            <person name="Saif S."/>
            <person name="Shea T."/>
            <person name="Shenoy N."/>
            <person name="Sisk P."/>
            <person name="Stolte C."/>
            <person name="Sykes S."/>
            <person name="Walk T."/>
            <person name="White J."/>
            <person name="Yandava C."/>
            <person name="Haas B."/>
            <person name="Nusbaum C."/>
            <person name="Birren B."/>
        </authorList>
    </citation>
    <scope>NUCLEOTIDE SEQUENCE [LARGE SCALE GENOMIC DNA]</scope>
    <source>
        <strain evidence="3">R3-111a-1</strain>
    </source>
</reference>
<keyword evidence="3" id="KW-1185">Reference proteome</keyword>
<organism evidence="1">
    <name type="scientific">Gaeumannomyces tritici (strain R3-111a-1)</name>
    <name type="common">Wheat and barley take-all root rot fungus</name>
    <name type="synonym">Gaeumannomyces graminis var. tritici</name>
    <dbReference type="NCBI Taxonomy" id="644352"/>
    <lineage>
        <taxon>Eukaryota</taxon>
        <taxon>Fungi</taxon>
        <taxon>Dikarya</taxon>
        <taxon>Ascomycota</taxon>
        <taxon>Pezizomycotina</taxon>
        <taxon>Sordariomycetes</taxon>
        <taxon>Sordariomycetidae</taxon>
        <taxon>Magnaporthales</taxon>
        <taxon>Magnaporthaceae</taxon>
        <taxon>Gaeumannomyces</taxon>
    </lineage>
</organism>
<proteinExistence type="predicted"/>
<name>J3NT71_GAET3</name>
<evidence type="ECO:0000313" key="3">
    <source>
        <dbReference type="Proteomes" id="UP000006039"/>
    </source>
</evidence>
<dbReference type="OrthoDB" id="4062651at2759"/>
<dbReference type="GeneID" id="20344927"/>
<reference evidence="2" key="5">
    <citation type="submission" date="2018-04" db="UniProtKB">
        <authorList>
            <consortium name="EnsemblFungi"/>
        </authorList>
    </citation>
    <scope>IDENTIFICATION</scope>
    <source>
        <strain evidence="2">R3-111a-1</strain>
    </source>
</reference>
<dbReference type="HOGENOM" id="CLU_1635507_0_0_1"/>
<dbReference type="AlphaFoldDB" id="J3NT71"/>
<dbReference type="VEuPathDB" id="FungiDB:GGTG_04469"/>
<accession>J3NT71</accession>
<reference evidence="1" key="3">
    <citation type="submission" date="2010-09" db="EMBL/GenBank/DDBJ databases">
        <title>Annotation of Gaeumannomyces graminis var. tritici R3-111a-1.</title>
        <authorList>
            <consortium name="The Broad Institute Genome Sequencing Platform"/>
            <person name="Ma L.-J."/>
            <person name="Dead R."/>
            <person name="Young S.K."/>
            <person name="Zeng Q."/>
            <person name="Gargeya S."/>
            <person name="Fitzgerald M."/>
            <person name="Haas B."/>
            <person name="Abouelleil A."/>
            <person name="Alvarado L."/>
            <person name="Arachchi H.M."/>
            <person name="Berlin A."/>
            <person name="Brown A."/>
            <person name="Chapman S.B."/>
            <person name="Chen Z."/>
            <person name="Dunbar C."/>
            <person name="Freedman E."/>
            <person name="Gearin G."/>
            <person name="Gellesch M."/>
            <person name="Goldberg J."/>
            <person name="Griggs A."/>
            <person name="Gujja S."/>
            <person name="Heiman D."/>
            <person name="Howarth C."/>
            <person name="Larson L."/>
            <person name="Lui A."/>
            <person name="MacDonald P.J.P."/>
            <person name="Mehta T."/>
            <person name="Montmayeur A."/>
            <person name="Murphy C."/>
            <person name="Neiman D."/>
            <person name="Pearson M."/>
            <person name="Priest M."/>
            <person name="Roberts A."/>
            <person name="Saif S."/>
            <person name="Shea T."/>
            <person name="Shenoy N."/>
            <person name="Sisk P."/>
            <person name="Stolte C."/>
            <person name="Sykes S."/>
            <person name="Yandava C."/>
            <person name="Wortman J."/>
            <person name="Nusbaum C."/>
            <person name="Birren B."/>
        </authorList>
    </citation>
    <scope>NUCLEOTIDE SEQUENCE</scope>
    <source>
        <strain evidence="1">R3-111a-1</strain>
    </source>
</reference>
<dbReference type="RefSeq" id="XP_009220530.1">
    <property type="nucleotide sequence ID" value="XM_009222266.1"/>
</dbReference>
<dbReference type="EMBL" id="GL385396">
    <property type="protein sequence ID" value="EJT79385.1"/>
    <property type="molecule type" value="Genomic_DNA"/>
</dbReference>
<evidence type="ECO:0000313" key="1">
    <source>
        <dbReference type="EMBL" id="EJT79385.1"/>
    </source>
</evidence>
<gene>
    <name evidence="2" type="primary">20344927</name>
    <name evidence="1" type="ORF">GGTG_04469</name>
</gene>
<sequence>MASGFLAPRSKERAYVTVSGDGDGQEPLYICRNFDNFDKDVLQGRLNTRGWVYQERALDRRTIFFTKQIARGSAGAGKPASPALGARGGGLGITDGGRGLLRCSRLCVRKEGDNADGSPNQMVPVSEVKVTSWSWMSYMGQIDYLMPALGRGVGKPAHELVY</sequence>
<dbReference type="Proteomes" id="UP000006039">
    <property type="component" value="Unassembled WGS sequence"/>
</dbReference>
<dbReference type="EnsemblFungi" id="EJT79385">
    <property type="protein sequence ID" value="EJT79385"/>
    <property type="gene ID" value="GGTG_04469"/>
</dbReference>
<protein>
    <submittedName>
        <fullName evidence="1 2">Uncharacterized protein</fullName>
    </submittedName>
</protein>
<evidence type="ECO:0000313" key="2">
    <source>
        <dbReference type="EnsemblFungi" id="EJT79385"/>
    </source>
</evidence>
<dbReference type="STRING" id="644352.J3NT71"/>
<reference evidence="2" key="4">
    <citation type="journal article" date="2015" name="G3 (Bethesda)">
        <title>Genome sequences of three phytopathogenic species of the Magnaporthaceae family of fungi.</title>
        <authorList>
            <person name="Okagaki L.H."/>
            <person name="Nunes C.C."/>
            <person name="Sailsbery J."/>
            <person name="Clay B."/>
            <person name="Brown D."/>
            <person name="John T."/>
            <person name="Oh Y."/>
            <person name="Young N."/>
            <person name="Fitzgerald M."/>
            <person name="Haas B.J."/>
            <person name="Zeng Q."/>
            <person name="Young S."/>
            <person name="Adiconis X."/>
            <person name="Fan L."/>
            <person name="Levin J.Z."/>
            <person name="Mitchell T.K."/>
            <person name="Okubara P.A."/>
            <person name="Farman M.L."/>
            <person name="Kohn L.M."/>
            <person name="Birren B."/>
            <person name="Ma L.-J."/>
            <person name="Dean R.A."/>
        </authorList>
    </citation>
    <scope>NUCLEOTIDE SEQUENCE</scope>
    <source>
        <strain evidence="2">R3-111a-1</strain>
    </source>
</reference>